<evidence type="ECO:0000256" key="5">
    <source>
        <dbReference type="ARBA" id="ARBA00022723"/>
    </source>
</evidence>
<dbReference type="PANTHER" id="PTHR11669">
    <property type="entry name" value="REPLICATION FACTOR C / DNA POLYMERASE III GAMMA-TAU SUBUNIT"/>
    <property type="match status" value="1"/>
</dbReference>
<evidence type="ECO:0000256" key="3">
    <source>
        <dbReference type="ARBA" id="ARBA00022695"/>
    </source>
</evidence>
<keyword evidence="10" id="KW-0175">Coiled coil</keyword>
<evidence type="ECO:0000256" key="2">
    <source>
        <dbReference type="ARBA" id="ARBA00022679"/>
    </source>
</evidence>
<evidence type="ECO:0000256" key="6">
    <source>
        <dbReference type="ARBA" id="ARBA00022741"/>
    </source>
</evidence>
<feature type="compositionally biased region" description="Pro residues" evidence="13">
    <location>
        <begin position="624"/>
        <end position="644"/>
    </location>
</feature>
<evidence type="ECO:0000259" key="14">
    <source>
        <dbReference type="SMART" id="SM00382"/>
    </source>
</evidence>
<name>A0ABW7CEU8_9CYAN</name>
<comment type="catalytic activity">
    <reaction evidence="11 12">
        <text>DNA(n) + a 2'-deoxyribonucleoside 5'-triphosphate = DNA(n+1) + diphosphate</text>
        <dbReference type="Rhea" id="RHEA:22508"/>
        <dbReference type="Rhea" id="RHEA-COMP:17339"/>
        <dbReference type="Rhea" id="RHEA-COMP:17340"/>
        <dbReference type="ChEBI" id="CHEBI:33019"/>
        <dbReference type="ChEBI" id="CHEBI:61560"/>
        <dbReference type="ChEBI" id="CHEBI:173112"/>
        <dbReference type="EC" id="2.7.7.7"/>
    </reaction>
</comment>
<keyword evidence="7" id="KW-0862">Zinc</keyword>
<keyword evidence="6 12" id="KW-0547">Nucleotide-binding</keyword>
<keyword evidence="3 12" id="KW-0548">Nucleotidyltransferase</keyword>
<evidence type="ECO:0000256" key="9">
    <source>
        <dbReference type="ARBA" id="ARBA00022932"/>
    </source>
</evidence>
<organism evidence="15 16">
    <name type="scientific">Limnothrix redekei LRLZ20PSL1</name>
    <dbReference type="NCBI Taxonomy" id="3112953"/>
    <lineage>
        <taxon>Bacteria</taxon>
        <taxon>Bacillati</taxon>
        <taxon>Cyanobacteriota</taxon>
        <taxon>Cyanophyceae</taxon>
        <taxon>Pseudanabaenales</taxon>
        <taxon>Pseudanabaenaceae</taxon>
        <taxon>Limnothrix</taxon>
    </lineage>
</organism>
<dbReference type="Pfam" id="PF12169">
    <property type="entry name" value="DNA_pol3_gamma3"/>
    <property type="match status" value="1"/>
</dbReference>
<evidence type="ECO:0000256" key="12">
    <source>
        <dbReference type="RuleBase" id="RU364063"/>
    </source>
</evidence>
<protein>
    <recommendedName>
        <fullName evidence="12">DNA polymerase III subunit gamma/tau</fullName>
        <ecNumber evidence="12">2.7.7.7</ecNumber>
    </recommendedName>
</protein>
<proteinExistence type="inferred from homology"/>
<dbReference type="Proteomes" id="UP001604335">
    <property type="component" value="Unassembled WGS sequence"/>
</dbReference>
<reference evidence="16" key="1">
    <citation type="journal article" date="2024" name="Algal Res.">
        <title>Biochemical, toxicological and genomic investigation of a high-biomass producing Limnothrix strain isolated from Italian shallow drinking water reservoir.</title>
        <authorList>
            <person name="Simonazzi M."/>
            <person name="Shishido T.K."/>
            <person name="Delbaje E."/>
            <person name="Wahlsten M."/>
            <person name="Fewer D.P."/>
            <person name="Sivonen K."/>
            <person name="Pezzolesi L."/>
            <person name="Pistocchi R."/>
        </authorList>
    </citation>
    <scope>NUCLEOTIDE SEQUENCE [LARGE SCALE GENOMIC DNA]</scope>
    <source>
        <strain evidence="16">LRLZ20PSL1</strain>
    </source>
</reference>
<dbReference type="InterPro" id="IPR054506">
    <property type="entry name" value="DnaA_N-like_STI"/>
</dbReference>
<dbReference type="SMART" id="SM00382">
    <property type="entry name" value="AAA"/>
    <property type="match status" value="1"/>
</dbReference>
<keyword evidence="4 12" id="KW-0235">DNA replication</keyword>
<gene>
    <name evidence="12" type="primary">dnaX</name>
    <name evidence="15" type="ORF">VPK24_13345</name>
</gene>
<dbReference type="InterPro" id="IPR027417">
    <property type="entry name" value="P-loop_NTPase"/>
</dbReference>
<keyword evidence="5" id="KW-0479">Metal-binding</keyword>
<dbReference type="SUPFAM" id="SSF52540">
    <property type="entry name" value="P-loop containing nucleoside triphosphate hydrolases"/>
    <property type="match status" value="1"/>
</dbReference>
<accession>A0ABW7CEU8</accession>
<dbReference type="NCBIfam" id="NF011510">
    <property type="entry name" value="PRK14948.1"/>
    <property type="match status" value="1"/>
</dbReference>
<dbReference type="Gene3D" id="3.40.50.300">
    <property type="entry name" value="P-loop containing nucleotide triphosphate hydrolases"/>
    <property type="match status" value="1"/>
</dbReference>
<evidence type="ECO:0000313" key="16">
    <source>
        <dbReference type="Proteomes" id="UP001604335"/>
    </source>
</evidence>
<evidence type="ECO:0000256" key="13">
    <source>
        <dbReference type="SAM" id="MobiDB-lite"/>
    </source>
</evidence>
<comment type="subunit">
    <text evidence="12">DNA polymerase III contains a core (composed of alpha, epsilon and theta chains) that associates with a tau subunit. This core dimerizes to form the POLIII' complex. PolIII' associates with the gamma complex (composed of gamma, delta, delta', psi and chi chains) and with the beta chain to form the complete DNA polymerase III complex.</text>
</comment>
<dbReference type="InterPro" id="IPR045085">
    <property type="entry name" value="HLD_clamp_pol_III_gamma_tau"/>
</dbReference>
<keyword evidence="16" id="KW-1185">Reference proteome</keyword>
<feature type="compositionally biased region" description="Pro residues" evidence="13">
    <location>
        <begin position="681"/>
        <end position="726"/>
    </location>
</feature>
<keyword evidence="8 12" id="KW-0067">ATP-binding</keyword>
<dbReference type="CDD" id="cd18137">
    <property type="entry name" value="HLD_clamp_pol_III_gamma_tau"/>
    <property type="match status" value="1"/>
</dbReference>
<dbReference type="EC" id="2.7.7.7" evidence="12"/>
<dbReference type="Gene3D" id="1.20.272.10">
    <property type="match status" value="1"/>
</dbReference>
<dbReference type="GO" id="GO:0003887">
    <property type="term" value="F:DNA-directed DNA polymerase activity"/>
    <property type="evidence" value="ECO:0007669"/>
    <property type="project" value="UniProtKB-EC"/>
</dbReference>
<comment type="function">
    <text evidence="12">DNA polymerase III is a complex, multichain enzyme responsible for most of the replicative synthesis in bacteria. This DNA polymerase also exhibits 3' to 5' exonuclease activity.</text>
</comment>
<dbReference type="NCBIfam" id="TIGR02397">
    <property type="entry name" value="dnaX_nterm"/>
    <property type="match status" value="1"/>
</dbReference>
<evidence type="ECO:0000256" key="11">
    <source>
        <dbReference type="ARBA" id="ARBA00049244"/>
    </source>
</evidence>
<dbReference type="PANTHER" id="PTHR11669:SF0">
    <property type="entry name" value="PROTEIN STICHEL-LIKE 2"/>
    <property type="match status" value="1"/>
</dbReference>
<keyword evidence="2 12" id="KW-0808">Transferase</keyword>
<dbReference type="Pfam" id="PF22608">
    <property type="entry name" value="DNAX_ATPase_lid"/>
    <property type="match status" value="1"/>
</dbReference>
<dbReference type="EMBL" id="JAZAQF010000078">
    <property type="protein sequence ID" value="MFG3818630.1"/>
    <property type="molecule type" value="Genomic_DNA"/>
</dbReference>
<feature type="region of interest" description="Disordered" evidence="13">
    <location>
        <begin position="616"/>
        <end position="732"/>
    </location>
</feature>
<evidence type="ECO:0000313" key="15">
    <source>
        <dbReference type="EMBL" id="MFG3818630.1"/>
    </source>
</evidence>
<dbReference type="Pfam" id="PF23007">
    <property type="entry name" value="DnaA_N-like_STI"/>
    <property type="match status" value="1"/>
</dbReference>
<dbReference type="InterPro" id="IPR012763">
    <property type="entry name" value="DNA_pol_III_sug/sutau_N"/>
</dbReference>
<evidence type="ECO:0000256" key="10">
    <source>
        <dbReference type="ARBA" id="ARBA00023054"/>
    </source>
</evidence>
<dbReference type="InterPro" id="IPR022754">
    <property type="entry name" value="DNA_pol_III_gamma-3"/>
</dbReference>
<comment type="similarity">
    <text evidence="1 12">Belongs to the DnaX/STICHEL family.</text>
</comment>
<dbReference type="InterPro" id="IPR003593">
    <property type="entry name" value="AAA+_ATPase"/>
</dbReference>
<dbReference type="Gene3D" id="1.10.8.60">
    <property type="match status" value="1"/>
</dbReference>
<evidence type="ECO:0000256" key="4">
    <source>
        <dbReference type="ARBA" id="ARBA00022705"/>
    </source>
</evidence>
<comment type="caution">
    <text evidence="15">The sequence shown here is derived from an EMBL/GenBank/DDBJ whole genome shotgun (WGS) entry which is preliminary data.</text>
</comment>
<sequence>MAVVRWLSGRFIDPLLAMPYEPLHHKYRPQRFADLVGQQAIAQTLTNALQQNRIAPAYLFAGPRGTGKTSSARILAKSLNCLSSEGPTAEPCGHCQTCVEITQGRALDVVEIDAASNTGVDNIRELIERAQFAPVQCRYKVYVLDEVHMLSGAAFNALLKTLEEPPAHVVFVLATTDPQRVLPTIISRCQRFDFRRIPLVDMVSHLGTIAQQELIEIVPEALTLVAQIAQGGLRDAESLLDQLSLVPTGVTVEAVWDLVGAVPERDLLALVSSLAAGDAEGAVDCLRRLMDRGREPTIVLQNLASFYRDLLIAKTAPDRGDLVALTEPTWQQLCEFARSQELSWILHGQQYLKTGESLLKNSTQPRLWLEVTLMGLLPGAVAPVGAVGSVAPMPPRPIAPIAPISAPMPAPIAPVSVPVPSDPLSALLAQLGLDPGAIAQFAQGVTQWAQTNPGALTQLIGLLQSMGGVAPALIATSTPTVTTPSATTTPATIAPVAAAPAPAPTPVPESAPVSAGPDETFAPEPSLIAPVPASAELDQLWQAILVHVQPPATKMMLSQMGQLLSFDGQNAVVGIPPSWVAKFESRTKAIETAFQQHLQRSVTVAIRANVVMSPQASAPASFPKNPPRGTPPPPPNPARNPNPMPTTAANPTAGGFGGIATRVASPPTVSPALLPTAPAANPLPAPGRAPAPAPDRPVRSPQPPPAASPQSVSPPSPAGPPPPPGPDDLVARSARSLAQLFNGEIVQVDDLDMF</sequence>
<dbReference type="InterPro" id="IPR050238">
    <property type="entry name" value="DNA_Rep/Repair_Clamp_Loader"/>
</dbReference>
<keyword evidence="9 12" id="KW-0239">DNA-directed DNA polymerase</keyword>
<dbReference type="InterPro" id="IPR008921">
    <property type="entry name" value="DNA_pol3_clamp-load_cplx_C"/>
</dbReference>
<dbReference type="Pfam" id="PF13177">
    <property type="entry name" value="DNA_pol3_delta2"/>
    <property type="match status" value="1"/>
</dbReference>
<evidence type="ECO:0000256" key="8">
    <source>
        <dbReference type="ARBA" id="ARBA00022840"/>
    </source>
</evidence>
<dbReference type="NCBIfam" id="NF004046">
    <property type="entry name" value="PRK05563.1"/>
    <property type="match status" value="1"/>
</dbReference>
<feature type="domain" description="AAA+ ATPase" evidence="14">
    <location>
        <begin position="54"/>
        <end position="198"/>
    </location>
</feature>
<evidence type="ECO:0000256" key="1">
    <source>
        <dbReference type="ARBA" id="ARBA00006360"/>
    </source>
</evidence>
<feature type="compositionally biased region" description="Low complexity" evidence="13">
    <location>
        <begin position="664"/>
        <end position="680"/>
    </location>
</feature>
<dbReference type="SUPFAM" id="SSF48019">
    <property type="entry name" value="post-AAA+ oligomerization domain-like"/>
    <property type="match status" value="1"/>
</dbReference>
<dbReference type="CDD" id="cd00009">
    <property type="entry name" value="AAA"/>
    <property type="match status" value="1"/>
</dbReference>
<feature type="region of interest" description="Disordered" evidence="13">
    <location>
        <begin position="499"/>
        <end position="519"/>
    </location>
</feature>
<evidence type="ECO:0000256" key="7">
    <source>
        <dbReference type="ARBA" id="ARBA00022833"/>
    </source>
</evidence>